<accession>A0A091IJE6</accession>
<dbReference type="AlphaFoldDB" id="A0A091IJE6"/>
<feature type="chain" id="PRO_5012113408" evidence="1">
    <location>
        <begin position="16"/>
        <end position="97"/>
    </location>
</feature>
<keyword evidence="3" id="KW-1185">Reference proteome</keyword>
<keyword evidence="1" id="KW-0732">Signal</keyword>
<name>A0A091IJE6_CALAN</name>
<dbReference type="EMBL" id="KL217877">
    <property type="protein sequence ID" value="KFO99800.1"/>
    <property type="molecule type" value="Genomic_DNA"/>
</dbReference>
<evidence type="ECO:0000256" key="1">
    <source>
        <dbReference type="SAM" id="SignalP"/>
    </source>
</evidence>
<gene>
    <name evidence="2" type="ORF">N300_14330</name>
</gene>
<feature type="non-terminal residue" evidence="2">
    <location>
        <position position="97"/>
    </location>
</feature>
<reference evidence="2 3" key="1">
    <citation type="submission" date="2014-04" db="EMBL/GenBank/DDBJ databases">
        <title>Genome evolution of avian class.</title>
        <authorList>
            <person name="Zhang G."/>
            <person name="Li C."/>
        </authorList>
    </citation>
    <scope>NUCLEOTIDE SEQUENCE [LARGE SCALE GENOMIC DNA]</scope>
    <source>
        <strain evidence="2">BGI_N300</strain>
    </source>
</reference>
<proteinExistence type="predicted"/>
<dbReference type="STRING" id="9244.A0A091IJE6"/>
<evidence type="ECO:0000313" key="3">
    <source>
        <dbReference type="Proteomes" id="UP000054308"/>
    </source>
</evidence>
<evidence type="ECO:0000313" key="2">
    <source>
        <dbReference type="EMBL" id="KFO99800.1"/>
    </source>
</evidence>
<organism evidence="2 3">
    <name type="scientific">Calypte anna</name>
    <name type="common">Anna's hummingbird</name>
    <name type="synonym">Archilochus anna</name>
    <dbReference type="NCBI Taxonomy" id="9244"/>
    <lineage>
        <taxon>Eukaryota</taxon>
        <taxon>Metazoa</taxon>
        <taxon>Chordata</taxon>
        <taxon>Craniata</taxon>
        <taxon>Vertebrata</taxon>
        <taxon>Euteleostomi</taxon>
        <taxon>Archelosauria</taxon>
        <taxon>Archosauria</taxon>
        <taxon>Dinosauria</taxon>
        <taxon>Saurischia</taxon>
        <taxon>Theropoda</taxon>
        <taxon>Coelurosauria</taxon>
        <taxon>Aves</taxon>
        <taxon>Neognathae</taxon>
        <taxon>Neoaves</taxon>
        <taxon>Strisores</taxon>
        <taxon>Apodiformes</taxon>
        <taxon>Trochilidae</taxon>
        <taxon>Calypte</taxon>
    </lineage>
</organism>
<feature type="non-terminal residue" evidence="2">
    <location>
        <position position="1"/>
    </location>
</feature>
<sequence length="97" mass="10672">LCFVLFQMLFSGSQCFENYETDRFYGISGIPPSTCKVIQQNLIPLLKSTVQMLQEKSKSSLSPEASGRASRAQDALRAQEGELAVVDPAALPSREFV</sequence>
<protein>
    <submittedName>
        <fullName evidence="2">Uncharacterized protein</fullName>
    </submittedName>
</protein>
<feature type="signal peptide" evidence="1">
    <location>
        <begin position="1"/>
        <end position="15"/>
    </location>
</feature>
<dbReference type="Proteomes" id="UP000054308">
    <property type="component" value="Unassembled WGS sequence"/>
</dbReference>